<evidence type="ECO:0000256" key="1">
    <source>
        <dbReference type="SAM" id="MobiDB-lite"/>
    </source>
</evidence>
<proteinExistence type="predicted"/>
<dbReference type="AlphaFoldDB" id="A0AAD6SGL6"/>
<feature type="region of interest" description="Disordered" evidence="1">
    <location>
        <begin position="54"/>
        <end position="80"/>
    </location>
</feature>
<name>A0AAD6SGL6_9AGAR</name>
<protein>
    <submittedName>
        <fullName evidence="2">Uncharacterized protein</fullName>
    </submittedName>
</protein>
<accession>A0AAD6SGL6</accession>
<evidence type="ECO:0000313" key="3">
    <source>
        <dbReference type="Proteomes" id="UP001218188"/>
    </source>
</evidence>
<evidence type="ECO:0000313" key="2">
    <source>
        <dbReference type="EMBL" id="KAJ7027631.1"/>
    </source>
</evidence>
<keyword evidence="3" id="KW-1185">Reference proteome</keyword>
<sequence>MACRRCCRIAQGRALGRTGSELAHKQPDAVSIPLPTSLLSIRATSRLRLVDTGTAHNEDDGEAGGPLVSRTGAYTRTPPPHSLTDVAARCTLRRGVSAAWWERDLEGAYVPSALYLFFFNHVLFPSFVPISHPLLLRPRPRPRVHRRTPAPTPTALSTRCQVAFAQIRRDVAYTAPRHERAPRLPIILVVRGPSVDESKS</sequence>
<gene>
    <name evidence="2" type="ORF">C8F04DRAFT_1293841</name>
</gene>
<reference evidence="2" key="1">
    <citation type="submission" date="2023-03" db="EMBL/GenBank/DDBJ databases">
        <title>Massive genome expansion in bonnet fungi (Mycena s.s.) driven by repeated elements and novel gene families across ecological guilds.</title>
        <authorList>
            <consortium name="Lawrence Berkeley National Laboratory"/>
            <person name="Harder C.B."/>
            <person name="Miyauchi S."/>
            <person name="Viragh M."/>
            <person name="Kuo A."/>
            <person name="Thoen E."/>
            <person name="Andreopoulos B."/>
            <person name="Lu D."/>
            <person name="Skrede I."/>
            <person name="Drula E."/>
            <person name="Henrissat B."/>
            <person name="Morin E."/>
            <person name="Kohler A."/>
            <person name="Barry K."/>
            <person name="LaButti K."/>
            <person name="Morin E."/>
            <person name="Salamov A."/>
            <person name="Lipzen A."/>
            <person name="Mereny Z."/>
            <person name="Hegedus B."/>
            <person name="Baldrian P."/>
            <person name="Stursova M."/>
            <person name="Weitz H."/>
            <person name="Taylor A."/>
            <person name="Grigoriev I.V."/>
            <person name="Nagy L.G."/>
            <person name="Martin F."/>
            <person name="Kauserud H."/>
        </authorList>
    </citation>
    <scope>NUCLEOTIDE SEQUENCE</scope>
    <source>
        <strain evidence="2">CBHHK200</strain>
    </source>
</reference>
<comment type="caution">
    <text evidence="2">The sequence shown here is derived from an EMBL/GenBank/DDBJ whole genome shotgun (WGS) entry which is preliminary data.</text>
</comment>
<dbReference type="Proteomes" id="UP001218188">
    <property type="component" value="Unassembled WGS sequence"/>
</dbReference>
<dbReference type="EMBL" id="JARJCM010000121">
    <property type="protein sequence ID" value="KAJ7027631.1"/>
    <property type="molecule type" value="Genomic_DNA"/>
</dbReference>
<organism evidence="2 3">
    <name type="scientific">Mycena alexandri</name>
    <dbReference type="NCBI Taxonomy" id="1745969"/>
    <lineage>
        <taxon>Eukaryota</taxon>
        <taxon>Fungi</taxon>
        <taxon>Dikarya</taxon>
        <taxon>Basidiomycota</taxon>
        <taxon>Agaricomycotina</taxon>
        <taxon>Agaricomycetes</taxon>
        <taxon>Agaricomycetidae</taxon>
        <taxon>Agaricales</taxon>
        <taxon>Marasmiineae</taxon>
        <taxon>Mycenaceae</taxon>
        <taxon>Mycena</taxon>
    </lineage>
</organism>